<keyword evidence="5" id="KW-0255">Endonuclease</keyword>
<sequence length="654" mass="70846">MLPASIEMSSGYLTALGKDSSAGDSDDATADSRLTFEPGDDEDTYESGDYDLQIGAKSLASGDDKNGDDDDDENGEPEAQDYRGFAALIGGDSTKKQTPSSSGATGPAPNRKQQISSQTIRKGEKDFEEHGTRAQRDALEQSRAVMESVLAHTRVHYGSAVAGGGSSTAASCDVIRGWYFPNIWQDAPDEEEELEEARKARPKTRNSSQSSQDRRFAHTRDRVVMVEANRGVMFSSVGAVPGKPRWIEGVPKAEQPAPRPGCDRTWLLPEEALFLMERGSMELYWPLQSYEALLDKIGQGTSHSLDDSDDSFDLGIPLSLQAAYSLLIGPDIGTPRGRVALPSYQVYTHLRRAGYQVLRAVKIDPRTSLDVPELRQQAPQVSDLWRWLFSFISPSSSSLPSNCCGRDPTSPPPPPHGPLIRPGLYRSYAPIYSQLRLISRHTCTTLTTAVSSPAHEQQILPPDNPFRIVYHVWKAGASAATAGTGTSTSFSKTRPPPPDFFLTVADANRSGIPSLDQVTELLASVPPLLAKDLPVTKSRNTIAAPLATSTFPSSATRFPPLPVIYRRLKLGRRCVIIAVVDHGIVNFMRFADGSFDTNQLWPRFDALTSSRMTAGVPRGAEGRKGKGKSGGGKNQKKKKSAVVKNGTVGTAEGS</sequence>
<dbReference type="Pfam" id="PF12928">
    <property type="entry name" value="tRNA_int_end_N2"/>
    <property type="match status" value="1"/>
</dbReference>
<evidence type="ECO:0000256" key="3">
    <source>
        <dbReference type="SAM" id="MobiDB-lite"/>
    </source>
</evidence>
<feature type="compositionally biased region" description="Polar residues" evidence="3">
    <location>
        <begin position="111"/>
        <end position="120"/>
    </location>
</feature>
<organism evidence="5 6">
    <name type="scientific">Sporothrix epigloea</name>
    <dbReference type="NCBI Taxonomy" id="1892477"/>
    <lineage>
        <taxon>Eukaryota</taxon>
        <taxon>Fungi</taxon>
        <taxon>Dikarya</taxon>
        <taxon>Ascomycota</taxon>
        <taxon>Pezizomycotina</taxon>
        <taxon>Sordariomycetes</taxon>
        <taxon>Sordariomycetidae</taxon>
        <taxon>Ophiostomatales</taxon>
        <taxon>Ophiostomataceae</taxon>
        <taxon>Sporothrix</taxon>
    </lineage>
</organism>
<name>A0ABP0E035_9PEZI</name>
<evidence type="ECO:0000313" key="5">
    <source>
        <dbReference type="EMBL" id="CAK7272567.1"/>
    </source>
</evidence>
<accession>A0ABP0E035</accession>
<feature type="compositionally biased region" description="Acidic residues" evidence="3">
    <location>
        <begin position="38"/>
        <end position="49"/>
    </location>
</feature>
<comment type="similarity">
    <text evidence="1">Belongs to the SEN54 family.</text>
</comment>
<comment type="caution">
    <text evidence="5">The sequence shown here is derived from an EMBL/GenBank/DDBJ whole genome shotgun (WGS) entry which is preliminary data.</text>
</comment>
<dbReference type="Proteomes" id="UP001642502">
    <property type="component" value="Unassembled WGS sequence"/>
</dbReference>
<feature type="region of interest" description="Disordered" evidence="3">
    <location>
        <begin position="612"/>
        <end position="654"/>
    </location>
</feature>
<gene>
    <name evidence="5" type="primary">SEN54</name>
    <name evidence="5" type="ORF">SEPCBS119000_005194</name>
</gene>
<keyword evidence="5" id="KW-0540">Nuclease</keyword>
<dbReference type="EMBL" id="CAWUON010000092">
    <property type="protein sequence ID" value="CAK7272567.1"/>
    <property type="molecule type" value="Genomic_DNA"/>
</dbReference>
<feature type="region of interest" description="Disordered" evidence="3">
    <location>
        <begin position="15"/>
        <end position="138"/>
    </location>
</feature>
<dbReference type="PANTHER" id="PTHR21027:SF1">
    <property type="entry name" value="TRNA-SPLICING ENDONUCLEASE SUBUNIT SEN54"/>
    <property type="match status" value="1"/>
</dbReference>
<feature type="domain" description="tRNA-splicing endonuclease subunit Sen54 N-terminal" evidence="4">
    <location>
        <begin position="199"/>
        <end position="285"/>
    </location>
</feature>
<keyword evidence="5" id="KW-0378">Hydrolase</keyword>
<dbReference type="InterPro" id="IPR024337">
    <property type="entry name" value="tRNA_splic_suSen54"/>
</dbReference>
<keyword evidence="2" id="KW-0819">tRNA processing</keyword>
<dbReference type="InterPro" id="IPR024336">
    <property type="entry name" value="tRNA_splic_suSen54_N"/>
</dbReference>
<evidence type="ECO:0000259" key="4">
    <source>
        <dbReference type="Pfam" id="PF12928"/>
    </source>
</evidence>
<protein>
    <submittedName>
        <fullName evidence="5">tRNA-splicing endonuclease subunit sen54</fullName>
    </submittedName>
</protein>
<feature type="compositionally biased region" description="Basic and acidic residues" evidence="3">
    <location>
        <begin position="121"/>
        <end position="138"/>
    </location>
</feature>
<keyword evidence="6" id="KW-1185">Reference proteome</keyword>
<evidence type="ECO:0000256" key="2">
    <source>
        <dbReference type="ARBA" id="ARBA00022694"/>
    </source>
</evidence>
<evidence type="ECO:0000256" key="1">
    <source>
        <dbReference type="ARBA" id="ARBA00005736"/>
    </source>
</evidence>
<dbReference type="GO" id="GO:0004519">
    <property type="term" value="F:endonuclease activity"/>
    <property type="evidence" value="ECO:0007669"/>
    <property type="project" value="UniProtKB-KW"/>
</dbReference>
<dbReference type="PANTHER" id="PTHR21027">
    <property type="entry name" value="TRNA-SPLICING ENDONUCLEASE SUBUNIT SEN54"/>
    <property type="match status" value="1"/>
</dbReference>
<feature type="region of interest" description="Disordered" evidence="3">
    <location>
        <begin position="190"/>
        <end position="218"/>
    </location>
</feature>
<reference evidence="5 6" key="1">
    <citation type="submission" date="2024-01" db="EMBL/GenBank/DDBJ databases">
        <authorList>
            <person name="Allen C."/>
            <person name="Tagirdzhanova G."/>
        </authorList>
    </citation>
    <scope>NUCLEOTIDE SEQUENCE [LARGE SCALE GENOMIC DNA]</scope>
    <source>
        <strain evidence="5 6">CBS 119000</strain>
    </source>
</reference>
<feature type="compositionally biased region" description="Acidic residues" evidence="3">
    <location>
        <begin position="66"/>
        <end position="79"/>
    </location>
</feature>
<evidence type="ECO:0000313" key="6">
    <source>
        <dbReference type="Proteomes" id="UP001642502"/>
    </source>
</evidence>
<proteinExistence type="inferred from homology"/>